<feature type="compositionally biased region" description="Basic and acidic residues" evidence="1">
    <location>
        <begin position="342"/>
        <end position="357"/>
    </location>
</feature>
<reference evidence="3" key="1">
    <citation type="journal article" date="2023" name="PhytoFront">
        <title>Draft Genome Resources of Seven Strains of Tilletia horrida, Causal Agent of Kernel Smut of Rice.</title>
        <authorList>
            <person name="Khanal S."/>
            <person name="Antony Babu S."/>
            <person name="Zhou X.G."/>
        </authorList>
    </citation>
    <scope>NUCLEOTIDE SEQUENCE</scope>
    <source>
        <strain evidence="3">TX6</strain>
    </source>
</reference>
<feature type="region of interest" description="Disordered" evidence="1">
    <location>
        <begin position="339"/>
        <end position="392"/>
    </location>
</feature>
<dbReference type="Proteomes" id="UP001176517">
    <property type="component" value="Unassembled WGS sequence"/>
</dbReference>
<dbReference type="PANTHER" id="PTHR13384:SF19">
    <property type="entry name" value="G PATCH DOMAIN-CONTAINING PROTEIN 1"/>
    <property type="match status" value="1"/>
</dbReference>
<feature type="compositionally biased region" description="Low complexity" evidence="1">
    <location>
        <begin position="569"/>
        <end position="582"/>
    </location>
</feature>
<feature type="domain" description="G-patch" evidence="2">
    <location>
        <begin position="189"/>
        <end position="209"/>
    </location>
</feature>
<dbReference type="EMBL" id="JAPDMZ010000598">
    <property type="protein sequence ID" value="KAK0542185.1"/>
    <property type="molecule type" value="Genomic_DNA"/>
</dbReference>
<evidence type="ECO:0000259" key="2">
    <source>
        <dbReference type="PROSITE" id="PS50174"/>
    </source>
</evidence>
<evidence type="ECO:0000313" key="3">
    <source>
        <dbReference type="EMBL" id="KAK0542185.1"/>
    </source>
</evidence>
<organism evidence="3 4">
    <name type="scientific">Tilletia horrida</name>
    <dbReference type="NCBI Taxonomy" id="155126"/>
    <lineage>
        <taxon>Eukaryota</taxon>
        <taxon>Fungi</taxon>
        <taxon>Dikarya</taxon>
        <taxon>Basidiomycota</taxon>
        <taxon>Ustilaginomycotina</taxon>
        <taxon>Exobasidiomycetes</taxon>
        <taxon>Tilletiales</taxon>
        <taxon>Tilletiaceae</taxon>
        <taxon>Tilletia</taxon>
    </lineage>
</organism>
<accession>A0AAN6GMY2</accession>
<dbReference type="InterPro" id="IPR000467">
    <property type="entry name" value="G_patch_dom"/>
</dbReference>
<evidence type="ECO:0000256" key="1">
    <source>
        <dbReference type="SAM" id="MobiDB-lite"/>
    </source>
</evidence>
<name>A0AAN6GMY2_9BASI</name>
<dbReference type="Pfam" id="PF26093">
    <property type="entry name" value="HTH_TGH"/>
    <property type="match status" value="1"/>
</dbReference>
<dbReference type="GO" id="GO:0006397">
    <property type="term" value="P:mRNA processing"/>
    <property type="evidence" value="ECO:0007669"/>
    <property type="project" value="InterPro"/>
</dbReference>
<feature type="non-terminal residue" evidence="3">
    <location>
        <position position="638"/>
    </location>
</feature>
<dbReference type="PANTHER" id="PTHR13384">
    <property type="entry name" value="G PATCH DOMAIN-CONTAINING PROTEIN 1"/>
    <property type="match status" value="1"/>
</dbReference>
<feature type="region of interest" description="Disordered" evidence="1">
    <location>
        <begin position="91"/>
        <end position="112"/>
    </location>
</feature>
<gene>
    <name evidence="3" type="ORF">OC846_006813</name>
</gene>
<feature type="region of interest" description="Disordered" evidence="1">
    <location>
        <begin position="567"/>
        <end position="592"/>
    </location>
</feature>
<proteinExistence type="predicted"/>
<evidence type="ECO:0000313" key="4">
    <source>
        <dbReference type="Proteomes" id="UP001176517"/>
    </source>
</evidence>
<dbReference type="AlphaFoldDB" id="A0AAN6GMY2"/>
<dbReference type="GO" id="GO:0003723">
    <property type="term" value="F:RNA binding"/>
    <property type="evidence" value="ECO:0007669"/>
    <property type="project" value="TreeGrafter"/>
</dbReference>
<dbReference type="Pfam" id="PF07713">
    <property type="entry name" value="DUF1604"/>
    <property type="match status" value="1"/>
</dbReference>
<protein>
    <recommendedName>
        <fullName evidence="2">G-patch domain-containing protein</fullName>
    </recommendedName>
</protein>
<dbReference type="InterPro" id="IPR011666">
    <property type="entry name" value="DUF1604"/>
</dbReference>
<dbReference type="PROSITE" id="PS50174">
    <property type="entry name" value="G_PATCH"/>
    <property type="match status" value="1"/>
</dbReference>
<dbReference type="GO" id="GO:0005634">
    <property type="term" value="C:nucleus"/>
    <property type="evidence" value="ECO:0007669"/>
    <property type="project" value="TreeGrafter"/>
</dbReference>
<keyword evidence="4" id="KW-1185">Reference proteome</keyword>
<feature type="region of interest" description="Disordered" evidence="1">
    <location>
        <begin position="224"/>
        <end position="252"/>
    </location>
</feature>
<comment type="caution">
    <text evidence="3">The sequence shown here is derived from an EMBL/GenBank/DDBJ whole genome shotgun (WGS) entry which is preliminary data.</text>
</comment>
<sequence>MASSGSTSRLRRRLDTDDALAGGNVVVDESFVIIGTPLPALSSTKRDHNELKPVWEQEVRDEQGRQRFHGAFTGGFSAGYYNTVGSKEGWTPASFKSSRKDRAGAAQGGAQQRVEDFMDEEDLAELRESRELRGADSFGGADATVPGTGQAASSEAYDPILGAFGLGSTASSASATQNIGGDGRIRPAPESLGTALLRKLGWKEGHGIGPRVTRKRRDELRALLAPGHASSSKHTLDDPIPDSARNLLYPPPDTPLITPPVAHVEGRGLGWEGPVNLQQALTTSGNDASFATAGTADTKAGRAQRGFGISVLEHDSDDEGEIGGNAVYATVDDIHQSSLGKAELDRQRLGKTGRDSSGRVPPARVAPGNQPAAAEYEEEDKENTWRDGRPLPAGFARSRTKEGGFIADAFFRAPQIPQGWKPDPAAIWRRYAPPDSAGGAEPDPGNTAVLAPQDRGSILGELRMPGPPPVISDYLTAKARDRIAAAAQTDADPFASAQGIQVTLPAERPLDIPQLDAAVARSALQGYMPFGNDLAKQERYKIYLRSQTGPRSESNAESFATRLEDELKATVSQDSSASSSSRSRWDKKRDAPALQRERIQMELGEFFRSAVIFKPSTAVINNRFTSAKEQGQAGGGAA</sequence>
<feature type="compositionally biased region" description="Basic and acidic residues" evidence="1">
    <location>
        <begin position="583"/>
        <end position="592"/>
    </location>
</feature>